<dbReference type="Pfam" id="PF00583">
    <property type="entry name" value="Acetyltransf_1"/>
    <property type="match status" value="1"/>
</dbReference>
<evidence type="ECO:0000259" key="1">
    <source>
        <dbReference type="PROSITE" id="PS51186"/>
    </source>
</evidence>
<reference evidence="2" key="1">
    <citation type="submission" date="2022-10" db="EMBL/GenBank/DDBJ databases">
        <title>The complete genomes of actinobacterial strains from the NBC collection.</title>
        <authorList>
            <person name="Joergensen T.S."/>
            <person name="Alvarez Arevalo M."/>
            <person name="Sterndorff E.B."/>
            <person name="Faurdal D."/>
            <person name="Vuksanovic O."/>
            <person name="Mourched A.-S."/>
            <person name="Charusanti P."/>
            <person name="Shaw S."/>
            <person name="Blin K."/>
            <person name="Weber T."/>
        </authorList>
    </citation>
    <scope>NUCLEOTIDE SEQUENCE</scope>
    <source>
        <strain evidence="2">NBC 00180</strain>
    </source>
</reference>
<dbReference type="PROSITE" id="PS51186">
    <property type="entry name" value="GNAT"/>
    <property type="match status" value="1"/>
</dbReference>
<feature type="domain" description="N-acetyltransferase" evidence="1">
    <location>
        <begin position="71"/>
        <end position="233"/>
    </location>
</feature>
<sequence>MPPGKLPLVVDARSAGPGVVPAPTAAHPVVPAGITAHRSFAVDVPPAASAGCRGAGTPPKSAASGHAPAALVYRELDLRAFVDEATEIQGRANGFTDEERGRRRRVIATRAGEAHTCAVGAFSEGRLVGFCYGAPFTLQWPWAATIAPAVHSCSFALLGSPFVVLELHVMPSMWRLGVGSALLRQVHRHTKARWTMLTRKASSQQAELFYLSQGYAGLPIQLGQYTVMAAQLPLGHTRG</sequence>
<accession>A0AAU1IB73</accession>
<organism evidence="2">
    <name type="scientific">Streptomyces sp. NBC_00180</name>
    <dbReference type="NCBI Taxonomy" id="2903632"/>
    <lineage>
        <taxon>Bacteria</taxon>
        <taxon>Bacillati</taxon>
        <taxon>Actinomycetota</taxon>
        <taxon>Actinomycetes</taxon>
        <taxon>Kitasatosporales</taxon>
        <taxon>Streptomycetaceae</taxon>
        <taxon>Streptomyces</taxon>
    </lineage>
</organism>
<protein>
    <submittedName>
        <fullName evidence="2">GNAT family N-acetyltransferase</fullName>
    </submittedName>
</protein>
<gene>
    <name evidence="2" type="ORF">OG477_41765</name>
</gene>
<dbReference type="InterPro" id="IPR000182">
    <property type="entry name" value="GNAT_dom"/>
</dbReference>
<dbReference type="GO" id="GO:0016747">
    <property type="term" value="F:acyltransferase activity, transferring groups other than amino-acyl groups"/>
    <property type="evidence" value="ECO:0007669"/>
    <property type="project" value="InterPro"/>
</dbReference>
<evidence type="ECO:0000313" key="2">
    <source>
        <dbReference type="EMBL" id="WTP91419.1"/>
    </source>
</evidence>
<dbReference type="SUPFAM" id="SSF55729">
    <property type="entry name" value="Acyl-CoA N-acyltransferases (Nat)"/>
    <property type="match status" value="1"/>
</dbReference>
<dbReference type="CDD" id="cd04301">
    <property type="entry name" value="NAT_SF"/>
    <property type="match status" value="1"/>
</dbReference>
<dbReference type="AlphaFoldDB" id="A0AAU1IB73"/>
<dbReference type="InterPro" id="IPR016181">
    <property type="entry name" value="Acyl_CoA_acyltransferase"/>
</dbReference>
<dbReference type="EMBL" id="CP108140">
    <property type="protein sequence ID" value="WTP91419.1"/>
    <property type="molecule type" value="Genomic_DNA"/>
</dbReference>
<proteinExistence type="predicted"/>
<name>A0AAU1IB73_9ACTN</name>
<dbReference type="Gene3D" id="3.40.630.30">
    <property type="match status" value="1"/>
</dbReference>